<dbReference type="Gene3D" id="3.40.50.2300">
    <property type="match status" value="2"/>
</dbReference>
<evidence type="ECO:0000256" key="1">
    <source>
        <dbReference type="ARBA" id="ARBA00010062"/>
    </source>
</evidence>
<evidence type="ECO:0000256" key="3">
    <source>
        <dbReference type="SAM" id="MobiDB-lite"/>
    </source>
</evidence>
<evidence type="ECO:0000313" key="5">
    <source>
        <dbReference type="EMBL" id="CAA9329719.1"/>
    </source>
</evidence>
<evidence type="ECO:0000259" key="4">
    <source>
        <dbReference type="Pfam" id="PF13458"/>
    </source>
</evidence>
<dbReference type="EMBL" id="CADCUH010000049">
    <property type="protein sequence ID" value="CAA9329719.1"/>
    <property type="molecule type" value="Genomic_DNA"/>
</dbReference>
<keyword evidence="2" id="KW-0732">Signal</keyword>
<dbReference type="Pfam" id="PF13458">
    <property type="entry name" value="Peripla_BP_6"/>
    <property type="match status" value="1"/>
</dbReference>
<reference evidence="5" key="1">
    <citation type="submission" date="2020-02" db="EMBL/GenBank/DDBJ databases">
        <authorList>
            <person name="Meier V. D."/>
        </authorList>
    </citation>
    <scope>NUCLEOTIDE SEQUENCE</scope>
    <source>
        <strain evidence="5">AVDCRST_MAG36</strain>
    </source>
</reference>
<dbReference type="CDD" id="cd06342">
    <property type="entry name" value="PBP1_ABC_LIVBP-like"/>
    <property type="match status" value="1"/>
</dbReference>
<feature type="domain" description="Leucine-binding protein" evidence="4">
    <location>
        <begin position="69"/>
        <end position="398"/>
    </location>
</feature>
<organism evidence="5">
    <name type="scientific">uncultured Nocardioidaceae bacterium</name>
    <dbReference type="NCBI Taxonomy" id="253824"/>
    <lineage>
        <taxon>Bacteria</taxon>
        <taxon>Bacillati</taxon>
        <taxon>Actinomycetota</taxon>
        <taxon>Actinomycetes</taxon>
        <taxon>Propionibacteriales</taxon>
        <taxon>Nocardioidaceae</taxon>
        <taxon>environmental samples</taxon>
    </lineage>
</organism>
<dbReference type="PANTHER" id="PTHR47151:SF2">
    <property type="entry name" value="AMINO ACID BINDING PROTEIN"/>
    <property type="match status" value="1"/>
</dbReference>
<sequence>MFRTHRTTTTVGSTTPGRWRLTAVAVAAAGLTLAGCGTTGGDEEPTAGDDPSADASESTGGEEATCSPTTLAFLGPQTGPYANLGINIVDGAKVKIEEFNAENPDCEITLKTFDSQGDPEKATPLAVQIAGDDSILGVIGPTFSGESEATGPAFAEAGLVTVSASATNPALTQNGWDTFHRILGNDATQAPAVATYMRDTIGSKQAFVVDDASEYGKGLADGVREDLGDLVIDNDTVQQGQTDFSATVTKVKASGADSLFYGGYYAEAGLFFKQLRAGGYQGAFISGDGSKDPGFVESAGGPKAAEGAVLTCPCAPAPAEFATAYKEMSGNEPGTYSAEGYDVAQIFTEAVSSGAADRQAMLDFVNGYDGEGITKQITFDETGEIADVVIYAYEVKGGDTNTGEPIE</sequence>
<dbReference type="InterPro" id="IPR028081">
    <property type="entry name" value="Leu-bd"/>
</dbReference>
<name>A0A6J4LER7_9ACTN</name>
<dbReference type="InterPro" id="IPR028082">
    <property type="entry name" value="Peripla_BP_I"/>
</dbReference>
<gene>
    <name evidence="5" type="ORF">AVDCRST_MAG36-863</name>
</gene>
<dbReference type="AlphaFoldDB" id="A0A6J4LER7"/>
<comment type="similarity">
    <text evidence="1">Belongs to the leucine-binding protein family.</text>
</comment>
<protein>
    <submittedName>
        <fullName evidence="5">Branched-chain amino acid ABC transporter, amino acid-binding protein</fullName>
    </submittedName>
</protein>
<dbReference type="PANTHER" id="PTHR47151">
    <property type="entry name" value="LEU/ILE/VAL-BINDING ABC TRANSPORTER SUBUNIT"/>
    <property type="match status" value="1"/>
</dbReference>
<dbReference type="SUPFAM" id="SSF53822">
    <property type="entry name" value="Periplasmic binding protein-like I"/>
    <property type="match status" value="1"/>
</dbReference>
<evidence type="ECO:0000256" key="2">
    <source>
        <dbReference type="ARBA" id="ARBA00022729"/>
    </source>
</evidence>
<proteinExistence type="inferred from homology"/>
<accession>A0A6J4LER7</accession>
<feature type="region of interest" description="Disordered" evidence="3">
    <location>
        <begin position="36"/>
        <end position="67"/>
    </location>
</feature>